<dbReference type="InterPro" id="IPR023398">
    <property type="entry name" value="TIF_eIF4e-like"/>
</dbReference>
<evidence type="ECO:0000256" key="6">
    <source>
        <dbReference type="RuleBase" id="RU004374"/>
    </source>
</evidence>
<comment type="similarity">
    <text evidence="1 6">Belongs to the eukaryotic initiation factor 4E family.</text>
</comment>
<accession>A0A5B0M2E0</accession>
<reference evidence="8 9" key="1">
    <citation type="submission" date="2019-05" db="EMBL/GenBank/DDBJ databases">
        <title>Emergence of the Ug99 lineage of the wheat stem rust pathogen through somatic hybridization.</title>
        <authorList>
            <person name="Li F."/>
            <person name="Upadhyaya N.M."/>
            <person name="Sperschneider J."/>
            <person name="Matny O."/>
            <person name="Nguyen-Phuc H."/>
            <person name="Mago R."/>
            <person name="Raley C."/>
            <person name="Miller M.E."/>
            <person name="Silverstein K.A.T."/>
            <person name="Henningsen E."/>
            <person name="Hirsch C.D."/>
            <person name="Visser B."/>
            <person name="Pretorius Z.A."/>
            <person name="Steffenson B.J."/>
            <person name="Schwessinger B."/>
            <person name="Dodds P.N."/>
            <person name="Figueroa M."/>
        </authorList>
    </citation>
    <scope>NUCLEOTIDE SEQUENCE [LARGE SCALE GENOMIC DNA]</scope>
    <source>
        <strain evidence="8 9">Ug99</strain>
    </source>
</reference>
<evidence type="ECO:0000256" key="4">
    <source>
        <dbReference type="ARBA" id="ARBA00022884"/>
    </source>
</evidence>
<evidence type="ECO:0000256" key="7">
    <source>
        <dbReference type="SAM" id="MobiDB-lite"/>
    </source>
</evidence>
<organism evidence="8 9">
    <name type="scientific">Puccinia graminis f. sp. tritici</name>
    <dbReference type="NCBI Taxonomy" id="56615"/>
    <lineage>
        <taxon>Eukaryota</taxon>
        <taxon>Fungi</taxon>
        <taxon>Dikarya</taxon>
        <taxon>Basidiomycota</taxon>
        <taxon>Pucciniomycotina</taxon>
        <taxon>Pucciniomycetes</taxon>
        <taxon>Pucciniales</taxon>
        <taxon>Pucciniaceae</taxon>
        <taxon>Puccinia</taxon>
    </lineage>
</organism>
<dbReference type="GO" id="GO:0006417">
    <property type="term" value="P:regulation of translation"/>
    <property type="evidence" value="ECO:0007669"/>
    <property type="project" value="UniProtKB-KW"/>
</dbReference>
<proteinExistence type="inferred from homology"/>
<evidence type="ECO:0000256" key="3">
    <source>
        <dbReference type="ARBA" id="ARBA00022845"/>
    </source>
</evidence>
<name>A0A5B0M2E0_PUCGR</name>
<feature type="region of interest" description="Disordered" evidence="7">
    <location>
        <begin position="1"/>
        <end position="89"/>
    </location>
</feature>
<dbReference type="Pfam" id="PF01652">
    <property type="entry name" value="IF4E"/>
    <property type="match status" value="2"/>
</dbReference>
<dbReference type="EMBL" id="VDEP01000481">
    <property type="protein sequence ID" value="KAA1071002.1"/>
    <property type="molecule type" value="Genomic_DNA"/>
</dbReference>
<dbReference type="SUPFAM" id="SSF55418">
    <property type="entry name" value="eIF4e-like"/>
    <property type="match status" value="1"/>
</dbReference>
<keyword evidence="3" id="KW-0810">Translation regulation</keyword>
<comment type="caution">
    <text evidence="8">The sequence shown here is derived from an EMBL/GenBank/DDBJ whole genome shotgun (WGS) entry which is preliminary data.</text>
</comment>
<dbReference type="GO" id="GO:0016281">
    <property type="term" value="C:eukaryotic translation initiation factor 4F complex"/>
    <property type="evidence" value="ECO:0007669"/>
    <property type="project" value="TreeGrafter"/>
</dbReference>
<evidence type="ECO:0000256" key="1">
    <source>
        <dbReference type="ARBA" id="ARBA00009860"/>
    </source>
</evidence>
<dbReference type="InterPro" id="IPR001040">
    <property type="entry name" value="TIF_eIF_4E"/>
</dbReference>
<dbReference type="PANTHER" id="PTHR11960">
    <property type="entry name" value="EUKARYOTIC TRANSLATION INITIATION FACTOR 4E RELATED"/>
    <property type="match status" value="1"/>
</dbReference>
<evidence type="ECO:0000256" key="5">
    <source>
        <dbReference type="ARBA" id="ARBA00022917"/>
    </source>
</evidence>
<feature type="compositionally biased region" description="Polar residues" evidence="7">
    <location>
        <begin position="1"/>
        <end position="15"/>
    </location>
</feature>
<evidence type="ECO:0000313" key="9">
    <source>
        <dbReference type="Proteomes" id="UP000325313"/>
    </source>
</evidence>
<keyword evidence="4 6" id="KW-0694">RNA-binding</keyword>
<dbReference type="PANTHER" id="PTHR11960:SF8">
    <property type="entry name" value="EUKARYOTIC TRANSLATION INITIATION FACTOR 4E1-RELATED"/>
    <property type="match status" value="1"/>
</dbReference>
<evidence type="ECO:0000313" key="8">
    <source>
        <dbReference type="EMBL" id="KAA1071002.1"/>
    </source>
</evidence>
<dbReference type="GO" id="GO:0000340">
    <property type="term" value="F:RNA 7-methylguanosine cap binding"/>
    <property type="evidence" value="ECO:0007669"/>
    <property type="project" value="TreeGrafter"/>
</dbReference>
<sequence>MAESATSPTFPSSQLPPVAALASSQAVRSALADYTQASSIPSSSVSSPQLDHSSSSEKEDQEEKDDQSSLEDGEIPTEPAGTSSSASNNPITIFSSQTEFNVKHPLYSTWTLWFDNATKNDKAKNWDDLIQQVMQVESVEEFWGLYHNIVPPSLIHVGSNYYLFKEGIKRELFGINLSQKVPPLLISACSFVYIEPHLRIAAWEDPANAKGGSWSIQLSRDRSRDMIDKWWLYTMLAAIGETFETPYTANGKPPATMSFTDEVTGVVISARKMFFRISIWTRSADSKELAQNIGRHFKYGVLSIPETFRFAPSDGKSIQTDCEFRSHTDSQLKKKKPTFTV</sequence>
<feature type="compositionally biased region" description="Polar residues" evidence="7">
    <location>
        <begin position="80"/>
        <end position="89"/>
    </location>
</feature>
<dbReference type="Gene3D" id="3.30.760.10">
    <property type="entry name" value="RNA Cap, Translation Initiation Factor Eif4e"/>
    <property type="match status" value="2"/>
</dbReference>
<keyword evidence="2 6" id="KW-0396">Initiation factor</keyword>
<dbReference type="AlphaFoldDB" id="A0A5B0M2E0"/>
<feature type="compositionally biased region" description="Acidic residues" evidence="7">
    <location>
        <begin position="59"/>
        <end position="75"/>
    </location>
</feature>
<keyword evidence="5 6" id="KW-0648">Protein biosynthesis</keyword>
<dbReference type="GO" id="GO:0003743">
    <property type="term" value="F:translation initiation factor activity"/>
    <property type="evidence" value="ECO:0007669"/>
    <property type="project" value="UniProtKB-KW"/>
</dbReference>
<evidence type="ECO:0000256" key="2">
    <source>
        <dbReference type="ARBA" id="ARBA00022540"/>
    </source>
</evidence>
<feature type="compositionally biased region" description="Low complexity" evidence="7">
    <location>
        <begin position="38"/>
        <end position="53"/>
    </location>
</feature>
<dbReference type="Proteomes" id="UP000325313">
    <property type="component" value="Unassembled WGS sequence"/>
</dbReference>
<gene>
    <name evidence="8" type="primary">TIF45_2</name>
    <name evidence="8" type="ORF">PGTUg99_011272</name>
</gene>
<protein>
    <submittedName>
        <fullName evidence="8">Eukaryotic translation initiation factor 4E</fullName>
    </submittedName>
</protein>